<proteinExistence type="predicted"/>
<name>J9WBB8_LENBU</name>
<dbReference type="eggNOG" id="ENOG5032UYQ">
    <property type="taxonomic scope" value="Bacteria"/>
</dbReference>
<dbReference type="PATRIC" id="fig|1071400.3.peg.2253"/>
<protein>
    <submittedName>
        <fullName evidence="1">Uncharacterized protein</fullName>
    </submittedName>
</protein>
<dbReference type="Pfam" id="PF17312">
    <property type="entry name" value="Helveticin_J"/>
    <property type="match status" value="1"/>
</dbReference>
<evidence type="ECO:0000313" key="1">
    <source>
        <dbReference type="EMBL" id="AFS01311.1"/>
    </source>
</evidence>
<dbReference type="HOGENOM" id="CLU_060512_0_0_9"/>
<dbReference type="InterPro" id="IPR035280">
    <property type="entry name" value="Helveticin_J"/>
</dbReference>
<organism evidence="1 2">
    <name type="scientific">Lentilactobacillus buchneri subsp. silagei CD034</name>
    <dbReference type="NCBI Taxonomy" id="1071400"/>
    <lineage>
        <taxon>Bacteria</taxon>
        <taxon>Bacillati</taxon>
        <taxon>Bacillota</taxon>
        <taxon>Bacilli</taxon>
        <taxon>Lactobacillales</taxon>
        <taxon>Lactobacillaceae</taxon>
        <taxon>Lentilactobacillus</taxon>
        <taxon>Lentilactobacillus buchneri subsp. silagei</taxon>
    </lineage>
</organism>
<reference evidence="1 2" key="1">
    <citation type="journal article" date="2012" name="J. Biotechnol.">
        <title>Insights into the completely annotated genome of Lactobacillus buchneri CD034, a strain isolated from stable grass silage.</title>
        <authorList>
            <person name="Heinl S."/>
            <person name="Wibberg D."/>
            <person name="Eikmeyer F."/>
            <person name="Szczepanowski R."/>
            <person name="Blom J."/>
            <person name="Linke B."/>
            <person name="Goesmann A."/>
            <person name="Grabherr R."/>
            <person name="Schwab H."/>
            <person name="Puhler A."/>
            <person name="Schluter A."/>
        </authorList>
    </citation>
    <scope>NUCLEOTIDE SEQUENCE [LARGE SCALE GENOMIC DNA]</scope>
    <source>
        <strain evidence="1 2">CD034</strain>
    </source>
</reference>
<keyword evidence="2" id="KW-1185">Reference proteome</keyword>
<dbReference type="AlphaFoldDB" id="J9WBB8"/>
<evidence type="ECO:0000313" key="2">
    <source>
        <dbReference type="Proteomes" id="UP000007332"/>
    </source>
</evidence>
<accession>J9WBB8</accession>
<dbReference type="EMBL" id="CP003043">
    <property type="protein sequence ID" value="AFS01311.1"/>
    <property type="molecule type" value="Genomic_DNA"/>
</dbReference>
<sequence>MEYKVSLDRKTEAMQTFYVKETKDTAGTVTKRDIYALQRSGNDDYLSHCELNSNTGVYEQVDTMELVNFGHGQLLQYFQHNGNDYFWVGTYASQDATQPFPWSQQIGRIQYKPGTSLDYKQTTRLTGLRYARKDKPAFKHAVRVEGALSSKRDKLLILVIDDSSPHRGHFVLYDNEALNTVLDGVEGSTNPSISCNDGKVIKAALKDFVSDKVVSLSYDSSIEGVELADNDAVYFSSSAEGKNRIGISRSAWGSSSSIHKLVDNSNWTSGETEGEAIQLLGDNVLIGITQYPNGDGTGSPRNNSIYRFPKSAFN</sequence>
<dbReference type="Proteomes" id="UP000007332">
    <property type="component" value="Chromosome"/>
</dbReference>
<dbReference type="KEGG" id="lbn:LBUCD034_2342"/>
<gene>
    <name evidence="1" type="ORF">LBUCD034_2342</name>
</gene>
<dbReference type="GO" id="GO:0042742">
    <property type="term" value="P:defense response to bacterium"/>
    <property type="evidence" value="ECO:0007669"/>
    <property type="project" value="InterPro"/>
</dbReference>